<protein>
    <submittedName>
        <fullName evidence="2">Probable alcohol dehydrogenase</fullName>
    </submittedName>
</protein>
<evidence type="ECO:0000313" key="3">
    <source>
        <dbReference type="Proteomes" id="UP000000602"/>
    </source>
</evidence>
<dbReference type="KEGG" id="dps:DP0940"/>
<dbReference type="InterPro" id="IPR056798">
    <property type="entry name" value="ADH_Fe_C"/>
</dbReference>
<dbReference type="eggNOG" id="COG1454">
    <property type="taxonomic scope" value="Bacteria"/>
</dbReference>
<name>Q6APQ5_DESPS</name>
<dbReference type="EMBL" id="CR522870">
    <property type="protein sequence ID" value="CAG35669.1"/>
    <property type="molecule type" value="Genomic_DNA"/>
</dbReference>
<feature type="domain" description="Fe-containing alcohol dehydrogenase-like C-terminal" evidence="1">
    <location>
        <begin position="13"/>
        <end position="118"/>
    </location>
</feature>
<dbReference type="GO" id="GO:0004022">
    <property type="term" value="F:alcohol dehydrogenase (NAD+) activity"/>
    <property type="evidence" value="ECO:0007669"/>
    <property type="project" value="TreeGrafter"/>
</dbReference>
<evidence type="ECO:0000259" key="1">
    <source>
        <dbReference type="Pfam" id="PF25137"/>
    </source>
</evidence>
<accession>Q6APQ5</accession>
<dbReference type="PANTHER" id="PTHR11496:SF102">
    <property type="entry name" value="ALCOHOL DEHYDROGENASE 4"/>
    <property type="match status" value="1"/>
</dbReference>
<organism evidence="2 3">
    <name type="scientific">Desulfotalea psychrophila (strain LSv54 / DSM 12343)</name>
    <dbReference type="NCBI Taxonomy" id="177439"/>
    <lineage>
        <taxon>Bacteria</taxon>
        <taxon>Pseudomonadati</taxon>
        <taxon>Thermodesulfobacteriota</taxon>
        <taxon>Desulfobulbia</taxon>
        <taxon>Desulfobulbales</taxon>
        <taxon>Desulfocapsaceae</taxon>
        <taxon>Desulfotalea</taxon>
    </lineage>
</organism>
<sequence>MVGNCSRHVPSDGGTFGVAHGCGNAILMPNVIRFNSKATDKYEALAALFGKSSAEDFAQEVSDLRASTGVAGSLKEYGIDEKEWEEKLDTLTENAMKDPCTLFNPRKPEFAEIKANFQACHDGTAINF</sequence>
<dbReference type="InterPro" id="IPR039697">
    <property type="entry name" value="Alcohol_dehydrogenase_Fe"/>
</dbReference>
<proteinExistence type="predicted"/>
<dbReference type="Proteomes" id="UP000000602">
    <property type="component" value="Chromosome"/>
</dbReference>
<dbReference type="Pfam" id="PF25137">
    <property type="entry name" value="ADH_Fe_C"/>
    <property type="match status" value="1"/>
</dbReference>
<dbReference type="HOGENOM" id="CLU_2056446_0_0_7"/>
<dbReference type="PANTHER" id="PTHR11496">
    <property type="entry name" value="ALCOHOL DEHYDROGENASE"/>
    <property type="match status" value="1"/>
</dbReference>
<evidence type="ECO:0000313" key="2">
    <source>
        <dbReference type="EMBL" id="CAG35669.1"/>
    </source>
</evidence>
<reference evidence="3" key="1">
    <citation type="journal article" date="2004" name="Environ. Microbiol.">
        <title>The genome of Desulfotalea psychrophila, a sulfate-reducing bacterium from permanently cold Arctic sediments.</title>
        <authorList>
            <person name="Rabus R."/>
            <person name="Ruepp A."/>
            <person name="Frickey T."/>
            <person name="Rattei T."/>
            <person name="Fartmann B."/>
            <person name="Stark M."/>
            <person name="Bauer M."/>
            <person name="Zibat A."/>
            <person name="Lombardot T."/>
            <person name="Becker I."/>
            <person name="Amann J."/>
            <person name="Gellner K."/>
            <person name="Teeling H."/>
            <person name="Leuschner W.D."/>
            <person name="Gloeckner F.-O."/>
            <person name="Lupas A.N."/>
            <person name="Amann R."/>
            <person name="Klenk H.-P."/>
        </authorList>
    </citation>
    <scope>NUCLEOTIDE SEQUENCE [LARGE SCALE GENOMIC DNA]</scope>
    <source>
        <strain evidence="3">DSM 12343 / LSv54</strain>
    </source>
</reference>
<dbReference type="Gene3D" id="1.20.1090.10">
    <property type="entry name" value="Dehydroquinate synthase-like - alpha domain"/>
    <property type="match status" value="1"/>
</dbReference>
<dbReference type="STRING" id="177439.DP0940"/>
<dbReference type="AlphaFoldDB" id="Q6APQ5"/>
<dbReference type="SUPFAM" id="SSF56796">
    <property type="entry name" value="Dehydroquinate synthase-like"/>
    <property type="match status" value="1"/>
</dbReference>
<gene>
    <name evidence="2" type="ordered locus">DP0940</name>
</gene>
<keyword evidence="3" id="KW-1185">Reference proteome</keyword>